<feature type="region of interest" description="Disordered" evidence="1">
    <location>
        <begin position="325"/>
        <end position="383"/>
    </location>
</feature>
<sequence>MSAVSSSTTSTAPADPEPPHPVLNLHPPLRPALKLHTGRNESDVISPQKPVLSRHYTTLQEHADAVRKDNVTPEEGSDTPRVEGRREGFMWEARKEEALFSIAPRPLPTPTTPPSLDHILQARASMEEGTTSRGHSINSMNSGPSRSSTSLSGASFPGGVSRTDTARSSLSGLARGVVKHIPDMSMFLPIEKDIGVREDVYGRSGHKKSKPPKLAFSDAPAVELPEIKSKSTSPVRPTSKSRGTLQDRRKAAMGDAMKLTLPQNMPQLPSRGRMPASDLSSIAPSRPRSPKTPWVTDRTAILHTVEPPSAPPTIPEDVSAEIFPGNDLVTSSTTPQTGTQNKRIGLLSRRSGGRVRFGRQHSSGGTRTSNDDSQASSPSLAVTSPHFDNLVTLHTHDQTHTQEQETQTQQDLRELGKRSRAGRWRWSGRRSSNDIDTPPPTSPDRTPFFLTRFLQNKRSTDSSSTLASTPTQKSFWRRKQSIPARPASEHMASDFIDNMPVPPYFVPPGLQRVPTPPIHDARSEVKGKLNDFFFEMQGGGRTHKAVKSPGSIWDSDAILMSQQTISSPSTESDESPQAPSGNKDAAPGPTPLTAYLNVPLSPISPPLSGPSSSPPKATQAEIETWFRVQAPTGESPPLSSSTSPNHAVVRLAEEKAKLEWITPEHLPASPLCPLHEKYRGPSKGMCIFHGKKKSVWETAAAGKGKDNSLRRESILLRRESLFDGVVENVVRSRRSMRKADRVSSS</sequence>
<protein>
    <submittedName>
        <fullName evidence="2">Uncharacterized protein</fullName>
    </submittedName>
</protein>
<dbReference type="Proteomes" id="UP000799753">
    <property type="component" value="Unassembled WGS sequence"/>
</dbReference>
<feature type="compositionally biased region" description="Basic and acidic residues" evidence="1">
    <location>
        <begin position="61"/>
        <end position="71"/>
    </location>
</feature>
<feature type="region of interest" description="Disordered" evidence="1">
    <location>
        <begin position="1"/>
        <end position="87"/>
    </location>
</feature>
<feature type="compositionally biased region" description="Polar residues" evidence="1">
    <location>
        <begin position="563"/>
        <end position="580"/>
    </location>
</feature>
<evidence type="ECO:0000256" key="1">
    <source>
        <dbReference type="SAM" id="MobiDB-lite"/>
    </source>
</evidence>
<feature type="compositionally biased region" description="Low complexity" evidence="1">
    <location>
        <begin position="1"/>
        <end position="14"/>
    </location>
</feature>
<dbReference type="EMBL" id="MU006796">
    <property type="protein sequence ID" value="KAF2636841.1"/>
    <property type="molecule type" value="Genomic_DNA"/>
</dbReference>
<accession>A0A6A6RQG8</accession>
<dbReference type="OrthoDB" id="3648773at2759"/>
<evidence type="ECO:0000313" key="3">
    <source>
        <dbReference type="Proteomes" id="UP000799753"/>
    </source>
</evidence>
<feature type="compositionally biased region" description="Polar residues" evidence="1">
    <location>
        <begin position="453"/>
        <end position="474"/>
    </location>
</feature>
<feature type="region of interest" description="Disordered" evidence="1">
    <location>
        <begin position="126"/>
        <end position="169"/>
    </location>
</feature>
<reference evidence="2" key="1">
    <citation type="journal article" date="2020" name="Stud. Mycol.">
        <title>101 Dothideomycetes genomes: a test case for predicting lifestyles and emergence of pathogens.</title>
        <authorList>
            <person name="Haridas S."/>
            <person name="Albert R."/>
            <person name="Binder M."/>
            <person name="Bloem J."/>
            <person name="Labutti K."/>
            <person name="Salamov A."/>
            <person name="Andreopoulos B."/>
            <person name="Baker S."/>
            <person name="Barry K."/>
            <person name="Bills G."/>
            <person name="Bluhm B."/>
            <person name="Cannon C."/>
            <person name="Castanera R."/>
            <person name="Culley D."/>
            <person name="Daum C."/>
            <person name="Ezra D."/>
            <person name="Gonzalez J."/>
            <person name="Henrissat B."/>
            <person name="Kuo A."/>
            <person name="Liang C."/>
            <person name="Lipzen A."/>
            <person name="Lutzoni F."/>
            <person name="Magnuson J."/>
            <person name="Mondo S."/>
            <person name="Nolan M."/>
            <person name="Ohm R."/>
            <person name="Pangilinan J."/>
            <person name="Park H.-J."/>
            <person name="Ramirez L."/>
            <person name="Alfaro M."/>
            <person name="Sun H."/>
            <person name="Tritt A."/>
            <person name="Yoshinaga Y."/>
            <person name="Zwiers L.-H."/>
            <person name="Turgeon B."/>
            <person name="Goodwin S."/>
            <person name="Spatafora J."/>
            <person name="Crous P."/>
            <person name="Grigoriev I."/>
        </authorList>
    </citation>
    <scope>NUCLEOTIDE SEQUENCE</scope>
    <source>
        <strain evidence="2">CBS 473.64</strain>
    </source>
</reference>
<feature type="region of interest" description="Disordered" evidence="1">
    <location>
        <begin position="563"/>
        <end position="619"/>
    </location>
</feature>
<feature type="compositionally biased region" description="Polar residues" evidence="1">
    <location>
        <begin position="128"/>
        <end position="141"/>
    </location>
</feature>
<evidence type="ECO:0000313" key="2">
    <source>
        <dbReference type="EMBL" id="KAF2636841.1"/>
    </source>
</evidence>
<feature type="compositionally biased region" description="Polar residues" evidence="1">
    <location>
        <begin position="230"/>
        <end position="244"/>
    </location>
</feature>
<gene>
    <name evidence="2" type="ORF">P280DRAFT_142296</name>
</gene>
<proteinExistence type="predicted"/>
<organism evidence="2 3">
    <name type="scientific">Massarina eburnea CBS 473.64</name>
    <dbReference type="NCBI Taxonomy" id="1395130"/>
    <lineage>
        <taxon>Eukaryota</taxon>
        <taxon>Fungi</taxon>
        <taxon>Dikarya</taxon>
        <taxon>Ascomycota</taxon>
        <taxon>Pezizomycotina</taxon>
        <taxon>Dothideomycetes</taxon>
        <taxon>Pleosporomycetidae</taxon>
        <taxon>Pleosporales</taxon>
        <taxon>Massarineae</taxon>
        <taxon>Massarinaceae</taxon>
        <taxon>Massarina</taxon>
    </lineage>
</organism>
<feature type="compositionally biased region" description="Low complexity" evidence="1">
    <location>
        <begin position="142"/>
        <end position="155"/>
    </location>
</feature>
<dbReference type="AlphaFoldDB" id="A0A6A6RQG8"/>
<keyword evidence="3" id="KW-1185">Reference proteome</keyword>
<feature type="region of interest" description="Disordered" evidence="1">
    <location>
        <begin position="202"/>
        <end position="293"/>
    </location>
</feature>
<feature type="region of interest" description="Disordered" evidence="1">
    <location>
        <begin position="397"/>
        <end position="488"/>
    </location>
</feature>
<feature type="compositionally biased region" description="Polar residues" evidence="1">
    <location>
        <begin position="328"/>
        <end position="342"/>
    </location>
</feature>
<name>A0A6A6RQG8_9PLEO</name>
<feature type="compositionally biased region" description="Basic residues" evidence="1">
    <location>
        <begin position="418"/>
        <end position="428"/>
    </location>
</feature>
<feature type="compositionally biased region" description="Polar residues" evidence="1">
    <location>
        <begin position="360"/>
        <end position="382"/>
    </location>
</feature>
<feature type="compositionally biased region" description="Basic and acidic residues" evidence="1">
    <location>
        <begin position="78"/>
        <end position="87"/>
    </location>
</feature>